<feature type="compositionally biased region" description="Basic and acidic residues" evidence="1">
    <location>
        <begin position="907"/>
        <end position="918"/>
    </location>
</feature>
<comment type="caution">
    <text evidence="4">The sequence shown here is derived from an EMBL/GenBank/DDBJ whole genome shotgun (WGS) entry which is preliminary data.</text>
</comment>
<feature type="compositionally biased region" description="Pro residues" evidence="1">
    <location>
        <begin position="11"/>
        <end position="23"/>
    </location>
</feature>
<gene>
    <name evidence="4" type="ORF">RCL2_000552100</name>
</gene>
<evidence type="ECO:0000313" key="4">
    <source>
        <dbReference type="EMBL" id="GES78207.1"/>
    </source>
</evidence>
<dbReference type="PANTHER" id="PTHR45662:SF7">
    <property type="entry name" value="SACI DOMAIN PROTEIN (AFU_ORTHOLOGUE AFUA_1G15890)"/>
    <property type="match status" value="1"/>
</dbReference>
<feature type="region of interest" description="Disordered" evidence="1">
    <location>
        <begin position="230"/>
        <end position="288"/>
    </location>
</feature>
<dbReference type="AlphaFoldDB" id="A0A8H3KYE7"/>
<dbReference type="OrthoDB" id="405996at2759"/>
<dbReference type="GO" id="GO:0046856">
    <property type="term" value="P:phosphatidylinositol dephosphorylation"/>
    <property type="evidence" value="ECO:0007669"/>
    <property type="project" value="TreeGrafter"/>
</dbReference>
<evidence type="ECO:0000259" key="3">
    <source>
        <dbReference type="PROSITE" id="PS51791"/>
    </source>
</evidence>
<dbReference type="GO" id="GO:0043812">
    <property type="term" value="F:phosphatidylinositol-4-phosphate phosphatase activity"/>
    <property type="evidence" value="ECO:0007669"/>
    <property type="project" value="TreeGrafter"/>
</dbReference>
<feature type="domain" description="SAC" evidence="2">
    <location>
        <begin position="333"/>
        <end position="671"/>
    </location>
</feature>
<evidence type="ECO:0000313" key="5">
    <source>
        <dbReference type="Proteomes" id="UP000615446"/>
    </source>
</evidence>
<dbReference type="InterPro" id="IPR002013">
    <property type="entry name" value="SAC_dom"/>
</dbReference>
<sequence>MFLLKRKTSTPPTPTPVVPTPVIKPPPPLHKRISLVIDKKAFILIAGNDFLEIESETGKITEKDAYEPSRDAKSFDIFGVVGFLELLTGRYIIVITDRKNLGRIQDKNVYMIKRVAILPLDYERALKILEKHPWPVDEDDQRDTDTLQEDANLEEEGRSHKRYISNEIMETEVAEAEKDFPPIQTAVSASPTSVPVSATPPTSPDPLSFINKKQPVSVLLSKMKSAFSDLSKRRSPSFSSNGSDSDYEDREGEFTSVSTTLNESMATGSDNLSSNDSDIPKSSSDKLSPLSTAAKRVTEVLDGFASDFGVPKAINIKDPIEKNVMDVRIAKEIALLFRSDAFFFSYELDITTSLQKKYAKGFPKKELPLWEQADKRFWWNEHMLKGFIELELHAWILPIMQGYVQCELCQIDEQEFDFILVSRRSRERAGLRYQRRGINEDGAVANFVETEQILSIEIEGINHDVSFLQIRGSIPLFWSQSPYSLKPKPVLERSANENAQAFKEHFNKLNEMYGHISCINLTELTNREAIVGSAYREAVERLEDEKNIEYIEFDFHKQCKGMKYENISKLVEMLKTNFNKMGYYWQANKAMSENEVHCQQTGIFRTNCMDCLDRTNVVQSALAREVLNLQMLRLGISEFIDGGISHYEHFENIFNDVWANNGDSISREYAGTSALKGDFTRTGKRNLQGVVNDASNSLARMFQNTFKDFFRQATIDYILGNRSIEVFQELQQKFETSQPGDSERWAKVRATAIEISSSIVIIDNEEKINGWTFLSPTEPNTLRSKSYEEKVVLLTKKALYVCTFHYRLEKVMQFKRIGLGEITSIEKGEYILSTLYPSCVSVKDNYGFIVYYRASGESSRVNSGSMRNNNNYKTNNNNNSEKKFMAFKAFRSNLVGEATKFDGGGGSEEKNNEQKEQKSSQQIVNEVVEEIVKACWDIGNAEDVGFVVERPIISLEEANKSTGIMTKVGFKVKQALWL</sequence>
<evidence type="ECO:0000259" key="2">
    <source>
        <dbReference type="PROSITE" id="PS50275"/>
    </source>
</evidence>
<dbReference type="PROSITE" id="PS50275">
    <property type="entry name" value="SAC"/>
    <property type="match status" value="1"/>
</dbReference>
<feature type="compositionally biased region" description="Polar residues" evidence="1">
    <location>
        <begin position="255"/>
        <end position="271"/>
    </location>
</feature>
<dbReference type="Pfam" id="PF12456">
    <property type="entry name" value="hSac2"/>
    <property type="match status" value="1"/>
</dbReference>
<accession>A0A8H3KYE7</accession>
<feature type="region of interest" description="Disordered" evidence="1">
    <location>
        <begin position="900"/>
        <end position="920"/>
    </location>
</feature>
<feature type="domain" description="HSac2" evidence="3">
    <location>
        <begin position="743"/>
        <end position="900"/>
    </location>
</feature>
<feature type="compositionally biased region" description="Low complexity" evidence="1">
    <location>
        <begin position="272"/>
        <end position="288"/>
    </location>
</feature>
<dbReference type="Proteomes" id="UP000615446">
    <property type="component" value="Unassembled WGS sequence"/>
</dbReference>
<dbReference type="PROSITE" id="PS51791">
    <property type="entry name" value="HSAC2"/>
    <property type="match status" value="1"/>
</dbReference>
<feature type="compositionally biased region" description="Low complexity" evidence="1">
    <location>
        <begin position="185"/>
        <end position="200"/>
    </location>
</feature>
<dbReference type="EMBL" id="BLAL01000034">
    <property type="protein sequence ID" value="GES78207.1"/>
    <property type="molecule type" value="Genomic_DNA"/>
</dbReference>
<protein>
    <submittedName>
        <fullName evidence="4">Inositol polyphosphate-5-phosphatase F</fullName>
    </submittedName>
</protein>
<dbReference type="GO" id="GO:0005783">
    <property type="term" value="C:endoplasmic reticulum"/>
    <property type="evidence" value="ECO:0007669"/>
    <property type="project" value="TreeGrafter"/>
</dbReference>
<name>A0A8H3KYE7_9GLOM</name>
<feature type="region of interest" description="Disordered" evidence="1">
    <location>
        <begin position="185"/>
        <end position="210"/>
    </location>
</feature>
<proteinExistence type="predicted"/>
<feature type="region of interest" description="Disordered" evidence="1">
    <location>
        <begin position="1"/>
        <end position="23"/>
    </location>
</feature>
<evidence type="ECO:0000256" key="1">
    <source>
        <dbReference type="SAM" id="MobiDB-lite"/>
    </source>
</evidence>
<dbReference type="PANTHER" id="PTHR45662">
    <property type="entry name" value="PHOSPHATIDYLINOSITIDE PHOSPHATASE SAC1"/>
    <property type="match status" value="1"/>
</dbReference>
<dbReference type="InterPro" id="IPR034753">
    <property type="entry name" value="hSac2"/>
</dbReference>
<reference evidence="4" key="1">
    <citation type="submission" date="2019-10" db="EMBL/GenBank/DDBJ databases">
        <title>Conservation and host-specific expression of non-tandemly repeated heterogenous ribosome RNA gene in arbuscular mycorrhizal fungi.</title>
        <authorList>
            <person name="Maeda T."/>
            <person name="Kobayashi Y."/>
            <person name="Nakagawa T."/>
            <person name="Ezawa T."/>
            <person name="Yamaguchi K."/>
            <person name="Bino T."/>
            <person name="Nishimoto Y."/>
            <person name="Shigenobu S."/>
            <person name="Kawaguchi M."/>
        </authorList>
    </citation>
    <scope>NUCLEOTIDE SEQUENCE</scope>
    <source>
        <strain evidence="4">HR1</strain>
    </source>
</reference>
<organism evidence="4 5">
    <name type="scientific">Rhizophagus clarus</name>
    <dbReference type="NCBI Taxonomy" id="94130"/>
    <lineage>
        <taxon>Eukaryota</taxon>
        <taxon>Fungi</taxon>
        <taxon>Fungi incertae sedis</taxon>
        <taxon>Mucoromycota</taxon>
        <taxon>Glomeromycotina</taxon>
        <taxon>Glomeromycetes</taxon>
        <taxon>Glomerales</taxon>
        <taxon>Glomeraceae</taxon>
        <taxon>Rhizophagus</taxon>
    </lineage>
</organism>
<dbReference type="InterPro" id="IPR022158">
    <property type="entry name" value="Inositol_phosphatase"/>
</dbReference>
<dbReference type="Pfam" id="PF02383">
    <property type="entry name" value="Syja_N"/>
    <property type="match status" value="1"/>
</dbReference>